<dbReference type="AlphaFoldDB" id="A0AAD8A7L8"/>
<evidence type="ECO:0000313" key="1">
    <source>
        <dbReference type="EMBL" id="KAJ9594005.1"/>
    </source>
</evidence>
<sequence>HYKSFVRYITSFSLYQFSAPRFKNLIKYLYIFIKAASKPFRKYMGFRNIDHFATHQRFVFIKSAIMTVKKDLAYYGWTRAHTDILYTKIIIYGTPLIIFMGDSKLTLQLYKFIEIFRTQYVIPSILAVHVRLKLWLNKLHKLLHCFAFLYKTDVLFYAAKLLI</sequence>
<accession>A0AAD8A7L8</accession>
<gene>
    <name evidence="1" type="ORF">L9F63_014565</name>
</gene>
<comment type="caution">
    <text evidence="1">The sequence shown here is derived from an EMBL/GenBank/DDBJ whole genome shotgun (WGS) entry which is preliminary data.</text>
</comment>
<reference evidence="1" key="1">
    <citation type="journal article" date="2023" name="IScience">
        <title>Live-bearing cockroach genome reveals convergent evolutionary mechanisms linked to viviparity in insects and beyond.</title>
        <authorList>
            <person name="Fouks B."/>
            <person name="Harrison M.C."/>
            <person name="Mikhailova A.A."/>
            <person name="Marchal E."/>
            <person name="English S."/>
            <person name="Carruthers M."/>
            <person name="Jennings E.C."/>
            <person name="Chiamaka E.L."/>
            <person name="Frigard R.A."/>
            <person name="Pippel M."/>
            <person name="Attardo G.M."/>
            <person name="Benoit J.B."/>
            <person name="Bornberg-Bauer E."/>
            <person name="Tobe S.S."/>
        </authorList>
    </citation>
    <scope>NUCLEOTIDE SEQUENCE</scope>
    <source>
        <strain evidence="1">Stay&amp;Tobe</strain>
    </source>
</reference>
<organism evidence="1 2">
    <name type="scientific">Diploptera punctata</name>
    <name type="common">Pacific beetle cockroach</name>
    <dbReference type="NCBI Taxonomy" id="6984"/>
    <lineage>
        <taxon>Eukaryota</taxon>
        <taxon>Metazoa</taxon>
        <taxon>Ecdysozoa</taxon>
        <taxon>Arthropoda</taxon>
        <taxon>Hexapoda</taxon>
        <taxon>Insecta</taxon>
        <taxon>Pterygota</taxon>
        <taxon>Neoptera</taxon>
        <taxon>Polyneoptera</taxon>
        <taxon>Dictyoptera</taxon>
        <taxon>Blattodea</taxon>
        <taxon>Blaberoidea</taxon>
        <taxon>Blaberidae</taxon>
        <taxon>Diplopterinae</taxon>
        <taxon>Diploptera</taxon>
    </lineage>
</organism>
<feature type="non-terminal residue" evidence="1">
    <location>
        <position position="163"/>
    </location>
</feature>
<keyword evidence="2" id="KW-1185">Reference proteome</keyword>
<feature type="non-terminal residue" evidence="1">
    <location>
        <position position="1"/>
    </location>
</feature>
<reference evidence="1" key="2">
    <citation type="submission" date="2023-05" db="EMBL/GenBank/DDBJ databases">
        <authorList>
            <person name="Fouks B."/>
        </authorList>
    </citation>
    <scope>NUCLEOTIDE SEQUENCE</scope>
    <source>
        <strain evidence="1">Stay&amp;Tobe</strain>
        <tissue evidence="1">Testes</tissue>
    </source>
</reference>
<dbReference type="EMBL" id="JASPKZ010003081">
    <property type="protein sequence ID" value="KAJ9594005.1"/>
    <property type="molecule type" value="Genomic_DNA"/>
</dbReference>
<protein>
    <submittedName>
        <fullName evidence="1">Uncharacterized protein</fullName>
    </submittedName>
</protein>
<name>A0AAD8A7L8_DIPPU</name>
<evidence type="ECO:0000313" key="2">
    <source>
        <dbReference type="Proteomes" id="UP001233999"/>
    </source>
</evidence>
<dbReference type="Proteomes" id="UP001233999">
    <property type="component" value="Unassembled WGS sequence"/>
</dbReference>
<proteinExistence type="predicted"/>